<evidence type="ECO:0000256" key="2">
    <source>
        <dbReference type="PIRSR" id="PIRSR605754-1"/>
    </source>
</evidence>
<reference evidence="5 6" key="1">
    <citation type="submission" date="2015-02" db="EMBL/GenBank/DDBJ databases">
        <title>Draft genome sequences of ten Microbacterium spp. with emphasis on heavy metal contaminated environments.</title>
        <authorList>
            <person name="Corretto E."/>
        </authorList>
    </citation>
    <scope>NUCLEOTIDE SEQUENCE [LARGE SCALE GENOMIC DNA]</scope>
    <source>
        <strain evidence="5 6">DSM 23848</strain>
    </source>
</reference>
<dbReference type="InterPro" id="IPR023365">
    <property type="entry name" value="Sortase_dom-sf"/>
</dbReference>
<evidence type="ECO:0000256" key="3">
    <source>
        <dbReference type="SAM" id="MobiDB-lite"/>
    </source>
</evidence>
<dbReference type="Gene3D" id="2.40.260.10">
    <property type="entry name" value="Sortase"/>
    <property type="match status" value="1"/>
</dbReference>
<feature type="active site" description="Proton donor/acceptor" evidence="2">
    <location>
        <position position="172"/>
    </location>
</feature>
<keyword evidence="1" id="KW-0378">Hydrolase</keyword>
<organism evidence="5 6">
    <name type="scientific">Microbacterium azadirachtae</name>
    <dbReference type="NCBI Taxonomy" id="582680"/>
    <lineage>
        <taxon>Bacteria</taxon>
        <taxon>Bacillati</taxon>
        <taxon>Actinomycetota</taxon>
        <taxon>Actinomycetes</taxon>
        <taxon>Micrococcales</taxon>
        <taxon>Microbacteriaceae</taxon>
        <taxon>Microbacterium</taxon>
    </lineage>
</organism>
<evidence type="ECO:0000313" key="5">
    <source>
        <dbReference type="EMBL" id="KJL21819.1"/>
    </source>
</evidence>
<dbReference type="PATRIC" id="fig|582680.7.peg.2405"/>
<comment type="caution">
    <text evidence="5">The sequence shown here is derived from an EMBL/GenBank/DDBJ whole genome shotgun (WGS) entry which is preliminary data.</text>
</comment>
<dbReference type="CDD" id="cd05827">
    <property type="entry name" value="Sortase_C"/>
    <property type="match status" value="1"/>
</dbReference>
<gene>
    <name evidence="5" type="ORF">RL72_02358</name>
</gene>
<dbReference type="NCBIfam" id="NF033745">
    <property type="entry name" value="class_C_sortase"/>
    <property type="match status" value="1"/>
</dbReference>
<sequence>MTQTAPLRRRDVRPAPPARWRMPWATAMLAAVAFVGVLVLMYPTVASWWSQYNQSQLIVKVDSEVGGSAPDARQKALDEARAYNRALVGGALVAPGSRVPTSTAAAPGFDYSRMLKADADGVMGRLRIAAIGVDLPIYHGTSDSTLTKGVGHLEGTSLPIGGVDQHSVLTAHRGLAGATLFDNLDQLKVGDTFTVEVFGQVLTYRVRDTKVVLPEETQALSAQPGEDLVTLVTCTPLGINTHRILVTGERVTPTPQKDLDAAGAAPDIPGFPWWTIVLGGAFLVLAGVVVAAGRPRRDAARNAEAPVAMPGSDDPETDAPIGV</sequence>
<dbReference type="SUPFAM" id="SSF63817">
    <property type="entry name" value="Sortase"/>
    <property type="match status" value="1"/>
</dbReference>
<accession>A0A0F0KN00</accession>
<dbReference type="GO" id="GO:0016787">
    <property type="term" value="F:hydrolase activity"/>
    <property type="evidence" value="ECO:0007669"/>
    <property type="project" value="UniProtKB-KW"/>
</dbReference>
<keyword evidence="4" id="KW-0472">Membrane</keyword>
<dbReference type="InterPro" id="IPR042002">
    <property type="entry name" value="Sortase_C"/>
</dbReference>
<dbReference type="RefSeq" id="WP_248700461.1">
    <property type="nucleotide sequence ID" value="NZ_CP099706.1"/>
</dbReference>
<dbReference type="NCBIfam" id="TIGR01076">
    <property type="entry name" value="sortase_fam"/>
    <property type="match status" value="1"/>
</dbReference>
<proteinExistence type="predicted"/>
<dbReference type="AlphaFoldDB" id="A0A0F0KN00"/>
<evidence type="ECO:0000313" key="6">
    <source>
        <dbReference type="Proteomes" id="UP000033448"/>
    </source>
</evidence>
<keyword evidence="6" id="KW-1185">Reference proteome</keyword>
<dbReference type="InterPro" id="IPR005754">
    <property type="entry name" value="Sortase"/>
</dbReference>
<keyword evidence="4" id="KW-0812">Transmembrane</keyword>
<evidence type="ECO:0000256" key="4">
    <source>
        <dbReference type="SAM" id="Phobius"/>
    </source>
</evidence>
<feature type="region of interest" description="Disordered" evidence="3">
    <location>
        <begin position="299"/>
        <end position="323"/>
    </location>
</feature>
<feature type="active site" description="Acyl-thioester intermediate" evidence="2">
    <location>
        <position position="234"/>
    </location>
</feature>
<dbReference type="Pfam" id="PF04203">
    <property type="entry name" value="Sortase"/>
    <property type="match status" value="1"/>
</dbReference>
<protein>
    <submittedName>
        <fullName evidence="5">Sortase family protein</fullName>
    </submittedName>
</protein>
<keyword evidence="4" id="KW-1133">Transmembrane helix</keyword>
<feature type="transmembrane region" description="Helical" evidence="4">
    <location>
        <begin position="271"/>
        <end position="292"/>
    </location>
</feature>
<name>A0A0F0KN00_9MICO</name>
<dbReference type="Proteomes" id="UP000033448">
    <property type="component" value="Unassembled WGS sequence"/>
</dbReference>
<dbReference type="EMBL" id="JYIT01000080">
    <property type="protein sequence ID" value="KJL21819.1"/>
    <property type="molecule type" value="Genomic_DNA"/>
</dbReference>
<evidence type="ECO:0000256" key="1">
    <source>
        <dbReference type="ARBA" id="ARBA00022801"/>
    </source>
</evidence>